<evidence type="ECO:0000256" key="6">
    <source>
        <dbReference type="SAM" id="MobiDB-lite"/>
    </source>
</evidence>
<dbReference type="GO" id="GO:0031145">
    <property type="term" value="P:anaphase-promoting complex-dependent catabolic process"/>
    <property type="evidence" value="ECO:0007669"/>
    <property type="project" value="TreeGrafter"/>
</dbReference>
<feature type="region of interest" description="Disordered" evidence="6">
    <location>
        <begin position="239"/>
        <end position="296"/>
    </location>
</feature>
<dbReference type="GO" id="GO:0070979">
    <property type="term" value="P:protein K11-linked ubiquitination"/>
    <property type="evidence" value="ECO:0007669"/>
    <property type="project" value="TreeGrafter"/>
</dbReference>
<evidence type="ECO:0000256" key="2">
    <source>
        <dbReference type="ARBA" id="ARBA00022618"/>
    </source>
</evidence>
<evidence type="ECO:0000259" key="8">
    <source>
        <dbReference type="Pfam" id="PF21282"/>
    </source>
</evidence>
<evidence type="ECO:0000256" key="5">
    <source>
        <dbReference type="ARBA" id="ARBA00023306"/>
    </source>
</evidence>
<dbReference type="GO" id="GO:0007091">
    <property type="term" value="P:metaphase/anaphase transition of mitotic cell cycle"/>
    <property type="evidence" value="ECO:0007669"/>
    <property type="project" value="TreeGrafter"/>
</dbReference>
<proteinExistence type="inferred from homology"/>
<feature type="compositionally biased region" description="Low complexity" evidence="6">
    <location>
        <begin position="147"/>
        <end position="173"/>
    </location>
</feature>
<comment type="caution">
    <text evidence="9">The sequence shown here is derived from an EMBL/GenBank/DDBJ whole genome shotgun (WGS) entry which is preliminary data.</text>
</comment>
<dbReference type="Proteomes" id="UP001360560">
    <property type="component" value="Unassembled WGS sequence"/>
</dbReference>
<dbReference type="GO" id="GO:0060090">
    <property type="term" value="F:molecular adaptor activity"/>
    <property type="evidence" value="ECO:0007669"/>
    <property type="project" value="TreeGrafter"/>
</dbReference>
<dbReference type="GeneID" id="90071889"/>
<feature type="domain" description="Anaphase-promoting complex subunit 1 N-terminal" evidence="7">
    <location>
        <begin position="37"/>
        <end position="266"/>
    </location>
</feature>
<dbReference type="EMBL" id="BTFZ01000002">
    <property type="protein sequence ID" value="GMM33910.1"/>
    <property type="molecule type" value="Genomic_DNA"/>
</dbReference>
<feature type="region of interest" description="Disordered" evidence="6">
    <location>
        <begin position="140"/>
        <end position="173"/>
    </location>
</feature>
<dbReference type="Pfam" id="PF12859">
    <property type="entry name" value="ANAPC1"/>
    <property type="match status" value="1"/>
</dbReference>
<evidence type="ECO:0000259" key="7">
    <source>
        <dbReference type="Pfam" id="PF12859"/>
    </source>
</evidence>
<reference evidence="9 10" key="1">
    <citation type="journal article" date="2023" name="Elife">
        <title>Identification of key yeast species and microbe-microbe interactions impacting larval growth of Drosophila in the wild.</title>
        <authorList>
            <person name="Mure A."/>
            <person name="Sugiura Y."/>
            <person name="Maeda R."/>
            <person name="Honda K."/>
            <person name="Sakurai N."/>
            <person name="Takahashi Y."/>
            <person name="Watada M."/>
            <person name="Katoh T."/>
            <person name="Gotoh A."/>
            <person name="Gotoh Y."/>
            <person name="Taniguchi I."/>
            <person name="Nakamura K."/>
            <person name="Hayashi T."/>
            <person name="Katayama T."/>
            <person name="Uemura T."/>
            <person name="Hattori Y."/>
        </authorList>
    </citation>
    <scope>NUCLEOTIDE SEQUENCE [LARGE SCALE GENOMIC DNA]</scope>
    <source>
        <strain evidence="9 10">SC-9</strain>
    </source>
</reference>
<evidence type="ECO:0000256" key="4">
    <source>
        <dbReference type="ARBA" id="ARBA00022776"/>
    </source>
</evidence>
<evidence type="ECO:0000256" key="1">
    <source>
        <dbReference type="ARBA" id="ARBA00010547"/>
    </source>
</evidence>
<evidence type="ECO:0000313" key="9">
    <source>
        <dbReference type="EMBL" id="GMM33910.1"/>
    </source>
</evidence>
<evidence type="ECO:0000256" key="3">
    <source>
        <dbReference type="ARBA" id="ARBA00022737"/>
    </source>
</evidence>
<dbReference type="Gene3D" id="1.25.10.10">
    <property type="entry name" value="Leucine-rich Repeat Variant"/>
    <property type="match status" value="2"/>
</dbReference>
<dbReference type="InterPro" id="IPR049255">
    <property type="entry name" value="Apc1_N"/>
</dbReference>
<dbReference type="GO" id="GO:0005680">
    <property type="term" value="C:anaphase-promoting complex"/>
    <property type="evidence" value="ECO:0007669"/>
    <property type="project" value="InterPro"/>
</dbReference>
<evidence type="ECO:0000313" key="10">
    <source>
        <dbReference type="Proteomes" id="UP001360560"/>
    </source>
</evidence>
<dbReference type="InterPro" id="IPR048971">
    <property type="entry name" value="Apc1_3rd"/>
</dbReference>
<dbReference type="PANTHER" id="PTHR12827:SF3">
    <property type="entry name" value="ANAPHASE-PROMOTING COMPLEX SUBUNIT 1"/>
    <property type="match status" value="1"/>
</dbReference>
<keyword evidence="10" id="KW-1185">Reference proteome</keyword>
<feature type="compositionally biased region" description="Polar residues" evidence="6">
    <location>
        <begin position="261"/>
        <end position="271"/>
    </location>
</feature>
<dbReference type="InterPro" id="IPR024990">
    <property type="entry name" value="Apc1"/>
</dbReference>
<dbReference type="Pfam" id="PF21282">
    <property type="entry name" value="APC1_3rd"/>
    <property type="match status" value="1"/>
</dbReference>
<sequence>MVTEQPIGIKCLDVTTAAVYSASLKDQYEVTLYPNYEILLTNSQEVLWFKNNLLVRKLKYDNKEDKIISSHIVHFNNDNNKSQQTYQKSKKKALTVVLTNRAYIYFEDDETFIVSFPFSVRKSFLFENGLILERSQSTSQDSTPMISSFINTNNINNNSDPSSSTSGNSSSSNSKPNFLTLLGPLSELGMLVSSSISSFAPNEELVWFPQDSDCSLAVTYNSSNSIITIYHVRYLTRNKNKSSGGKRTSLRKRSISRKSSMPNGATISNDTEINEGTPKPSGNNNKDSNNSANNPIQARRSISHSEMLYDRMPSGNTGADITNLDINDTSFTASNSFMNIEALRKDAVLTKVEKVQFKYLRKSLKVFSLHFTDKQGIVIVNKETKNTEVLIFNSSNNSVSLPSYQSSFNFRCSDAVALDSTHDGYLIALKENGKSACLVNPFLGLTSHDLLLNFKENIEALGHCSENCISLKTFPNSQIRIVQLLLEPLDELNMKCLKSLKHIFGPYAYEFVWLKWCTGLSFDKDGSGWQSFIITLLSIIVPAGTDFSDLVNSPSQNFIINQLYFANLLNQSNNLKLSQKYEQSLNSLAPNAILALHLIREELKLNILRGPTVEKFDILLAQFASWSGWSSSWVNYYLDTKPSDILDKKCRFRTLQPFDSPPNLLRSLCSIFSNNITPYITFSQISEENDAIDEIITPRTYYILRIFEAIVSPQFTSADIVNLMVEYGIDSFDLESYPIGISLPLKEYLASCIEDATVNSSLEFVELLGRKDLAKIIQGEKATAHKIINHNHLNNKDVNQVIQSIKNDDPIGAWDGQSEAEKLHITKLIFSEDRRYYEITKILQSSKIQTVTLNAPPNMNEYSMVNLQKELSTLVSLRTMTIPLGRGALFLSSRMPILTEKFPIPKLNFDTLIMPSNITLSLDKNLISSEIIDWGYFHNGASAGMTILKNAKNIVGSWIVFNKPHNLNSQHGGFLLALGLNGHLKNLEEWHMYNYLGPKHTHTSVGLLLGLSASARATMDMKLTKVLSVHVVALLPQGATDLNVSLPVQTAGLVGIGLLYLETQHRRMSDILLSQISNKISYNDRLVVDEGYRLAAGIALGYTNLGKGNHLKGLNDTHITDQLLSMAVSLKDMQGDQEYDKSAPGAIIALGFIYLRTNNYNIAYKLMVPETEKLLDYIRPDLLLLRIVVKNMILWNDVQETKSWVKSQVPKCLTQKYSIADIKSLDSDQLPYFNCIGGACVSIALKFASSGDITASETILYFLDHFMRLTIMAANSFDEKITQSSLLIIQDAIVLSSAIIMAGTGDLNTFRRLRIVHNRTTKSLLYSNYAAVSMALGFLFMGSGEYTFDDSNFSIAALFTAIYPAPAGGTESEIYLQALRHFWVLAAKPRCLVFRDVETDKPVEVQIKITLNSGKSFETKAPCLIPKLQDIRSIETTSKEYYTVLLSFDELMENQKLYEHFKKNLTVFVYKRQDSQKSTNLLRSIVQSVSKEFDQKKRDNVDKAYDILFENCNTIKEHELNGDLSVKNSRLEIRNMVKDPRNSDDLWNIKLLFAFYEKVDDIETHYLSTEFVETLKTEFLLS</sequence>
<keyword evidence="3" id="KW-0677">Repeat</keyword>
<feature type="domain" description="Anaphase-promoting complex subunit 1 beta-sandwich" evidence="8">
    <location>
        <begin position="1390"/>
        <end position="1472"/>
    </location>
</feature>
<accession>A0AAV5QG50</accession>
<dbReference type="PANTHER" id="PTHR12827">
    <property type="entry name" value="MEIOTIC CHECKPOINT REGULATOR TSG24 FAMILY MEMBER"/>
    <property type="match status" value="1"/>
</dbReference>
<dbReference type="GO" id="GO:0051301">
    <property type="term" value="P:cell division"/>
    <property type="evidence" value="ECO:0007669"/>
    <property type="project" value="UniProtKB-KW"/>
</dbReference>
<organism evidence="9 10">
    <name type="scientific">Saccharomycopsis crataegensis</name>
    <dbReference type="NCBI Taxonomy" id="43959"/>
    <lineage>
        <taxon>Eukaryota</taxon>
        <taxon>Fungi</taxon>
        <taxon>Dikarya</taxon>
        <taxon>Ascomycota</taxon>
        <taxon>Saccharomycotina</taxon>
        <taxon>Saccharomycetes</taxon>
        <taxon>Saccharomycopsidaceae</taxon>
        <taxon>Saccharomycopsis</taxon>
    </lineage>
</organism>
<feature type="compositionally biased region" description="Low complexity" evidence="6">
    <location>
        <begin position="281"/>
        <end position="294"/>
    </location>
</feature>
<dbReference type="FunFam" id="1.25.10.10:FF:000435">
    <property type="entry name" value="Ubiquitin ligase subunit"/>
    <property type="match status" value="1"/>
</dbReference>
<keyword evidence="4" id="KW-0498">Mitosis</keyword>
<keyword evidence="5" id="KW-0131">Cell cycle</keyword>
<name>A0AAV5QG50_9ASCO</name>
<dbReference type="InterPro" id="IPR011989">
    <property type="entry name" value="ARM-like"/>
</dbReference>
<dbReference type="RefSeq" id="XP_064850910.1">
    <property type="nucleotide sequence ID" value="XM_064994838.1"/>
</dbReference>
<keyword evidence="2" id="KW-0132">Cell division</keyword>
<protein>
    <submittedName>
        <fullName evidence="9">Anaphase promoting complex subunit 1</fullName>
    </submittedName>
</protein>
<gene>
    <name evidence="9" type="ORF">DASC09_012350</name>
</gene>
<comment type="similarity">
    <text evidence="1">Belongs to the APC1 family.</text>
</comment>